<accession>L9L3Y4</accession>
<dbReference type="EMBL" id="KB320513">
    <property type="protein sequence ID" value="ELW69895.1"/>
    <property type="molecule type" value="Genomic_DNA"/>
</dbReference>
<reference evidence="2" key="2">
    <citation type="journal article" date="2013" name="Nat. Commun.">
        <title>Genome of the Chinese tree shrew.</title>
        <authorList>
            <person name="Fan Y."/>
            <person name="Huang Z.Y."/>
            <person name="Cao C.C."/>
            <person name="Chen C.S."/>
            <person name="Chen Y.X."/>
            <person name="Fan D.D."/>
            <person name="He J."/>
            <person name="Hou H.L."/>
            <person name="Hu L."/>
            <person name="Hu X.T."/>
            <person name="Jiang X.T."/>
            <person name="Lai R."/>
            <person name="Lang Y.S."/>
            <person name="Liang B."/>
            <person name="Liao S.G."/>
            <person name="Mu D."/>
            <person name="Ma Y.Y."/>
            <person name="Niu Y.Y."/>
            <person name="Sun X.Q."/>
            <person name="Xia J.Q."/>
            <person name="Xiao J."/>
            <person name="Xiong Z.Q."/>
            <person name="Xu L."/>
            <person name="Yang L."/>
            <person name="Zhang Y."/>
            <person name="Zhao W."/>
            <person name="Zhao X.D."/>
            <person name="Zheng Y.T."/>
            <person name="Zhou J.M."/>
            <person name="Zhu Y.B."/>
            <person name="Zhang G.J."/>
            <person name="Wang J."/>
            <person name="Yao Y.G."/>
        </authorList>
    </citation>
    <scope>NUCLEOTIDE SEQUENCE [LARGE SCALE GENOMIC DNA]</scope>
</reference>
<sequence length="87" mass="9853">MLWGLLLLKEGGFHDGFLSIRRLGSSEPTRFHILTNFSSTKKDRSAIHSQETLTTVYETCSWHVTSAIVIKALNREPSDCSQKPWSC</sequence>
<proteinExistence type="predicted"/>
<reference evidence="2" key="1">
    <citation type="submission" date="2012-07" db="EMBL/GenBank/DDBJ databases">
        <title>Genome of the Chinese tree shrew, a rising model animal genetically related to primates.</title>
        <authorList>
            <person name="Zhang G."/>
            <person name="Fan Y."/>
            <person name="Yao Y."/>
            <person name="Huang Z."/>
        </authorList>
    </citation>
    <scope>NUCLEOTIDE SEQUENCE [LARGE SCALE GENOMIC DNA]</scope>
</reference>
<name>L9L3Y4_TUPCH</name>
<gene>
    <name evidence="1" type="ORF">TREES_T100015832</name>
</gene>
<dbReference type="Proteomes" id="UP000011518">
    <property type="component" value="Unassembled WGS sequence"/>
</dbReference>
<evidence type="ECO:0000313" key="1">
    <source>
        <dbReference type="EMBL" id="ELW69895.1"/>
    </source>
</evidence>
<evidence type="ECO:0000313" key="2">
    <source>
        <dbReference type="Proteomes" id="UP000011518"/>
    </source>
</evidence>
<organism evidence="1 2">
    <name type="scientific">Tupaia chinensis</name>
    <name type="common">Chinese tree shrew</name>
    <name type="synonym">Tupaia belangeri chinensis</name>
    <dbReference type="NCBI Taxonomy" id="246437"/>
    <lineage>
        <taxon>Eukaryota</taxon>
        <taxon>Metazoa</taxon>
        <taxon>Chordata</taxon>
        <taxon>Craniata</taxon>
        <taxon>Vertebrata</taxon>
        <taxon>Euteleostomi</taxon>
        <taxon>Mammalia</taxon>
        <taxon>Eutheria</taxon>
        <taxon>Euarchontoglires</taxon>
        <taxon>Scandentia</taxon>
        <taxon>Tupaiidae</taxon>
        <taxon>Tupaia</taxon>
    </lineage>
</organism>
<protein>
    <submittedName>
        <fullName evidence="1">Uncharacterized protein</fullName>
    </submittedName>
</protein>
<dbReference type="InParanoid" id="L9L3Y4"/>
<keyword evidence="2" id="KW-1185">Reference proteome</keyword>
<dbReference type="AlphaFoldDB" id="L9L3Y4"/>